<dbReference type="OrthoDB" id="77405at2759"/>
<comment type="similarity">
    <text evidence="1">Belongs to the MsrA Met sulfoxide reductase family.</text>
</comment>
<dbReference type="EMBL" id="CAACVS010000106">
    <property type="protein sequence ID" value="VEU36867.1"/>
    <property type="molecule type" value="Genomic_DNA"/>
</dbReference>
<dbReference type="InterPro" id="IPR036509">
    <property type="entry name" value="Met_Sox_Rdtase_MsrA_sf"/>
</dbReference>
<evidence type="ECO:0000259" key="8">
    <source>
        <dbReference type="Pfam" id="PF01625"/>
    </source>
</evidence>
<keyword evidence="3" id="KW-0560">Oxidoreductase</keyword>
<comment type="catalytic activity">
    <reaction evidence="7">
        <text>[thioredoxin]-disulfide + L-methionine + H2O = L-methionine (S)-S-oxide + [thioredoxin]-dithiol</text>
        <dbReference type="Rhea" id="RHEA:19993"/>
        <dbReference type="Rhea" id="RHEA-COMP:10698"/>
        <dbReference type="Rhea" id="RHEA-COMP:10700"/>
        <dbReference type="ChEBI" id="CHEBI:15377"/>
        <dbReference type="ChEBI" id="CHEBI:29950"/>
        <dbReference type="ChEBI" id="CHEBI:50058"/>
        <dbReference type="ChEBI" id="CHEBI:57844"/>
        <dbReference type="ChEBI" id="CHEBI:58772"/>
        <dbReference type="EC" id="1.8.4.11"/>
    </reaction>
</comment>
<keyword evidence="10" id="KW-1185">Reference proteome</keyword>
<organism evidence="9 10">
    <name type="scientific">Pseudo-nitzschia multistriata</name>
    <dbReference type="NCBI Taxonomy" id="183589"/>
    <lineage>
        <taxon>Eukaryota</taxon>
        <taxon>Sar</taxon>
        <taxon>Stramenopiles</taxon>
        <taxon>Ochrophyta</taxon>
        <taxon>Bacillariophyta</taxon>
        <taxon>Bacillariophyceae</taxon>
        <taxon>Bacillariophycidae</taxon>
        <taxon>Bacillariales</taxon>
        <taxon>Bacillariaceae</taxon>
        <taxon>Pseudo-nitzschia</taxon>
    </lineage>
</organism>
<dbReference type="Proteomes" id="UP000291116">
    <property type="component" value="Unassembled WGS sequence"/>
</dbReference>
<evidence type="ECO:0000256" key="4">
    <source>
        <dbReference type="ARBA" id="ARBA00030273"/>
    </source>
</evidence>
<comment type="catalytic activity">
    <reaction evidence="6">
        <text>L-methionyl-[protein] + [thioredoxin]-disulfide + H2O = L-methionyl-(S)-S-oxide-[protein] + [thioredoxin]-dithiol</text>
        <dbReference type="Rhea" id="RHEA:14217"/>
        <dbReference type="Rhea" id="RHEA-COMP:10698"/>
        <dbReference type="Rhea" id="RHEA-COMP:10700"/>
        <dbReference type="Rhea" id="RHEA-COMP:12313"/>
        <dbReference type="Rhea" id="RHEA-COMP:12315"/>
        <dbReference type="ChEBI" id="CHEBI:15377"/>
        <dbReference type="ChEBI" id="CHEBI:16044"/>
        <dbReference type="ChEBI" id="CHEBI:29950"/>
        <dbReference type="ChEBI" id="CHEBI:44120"/>
        <dbReference type="ChEBI" id="CHEBI:50058"/>
        <dbReference type="EC" id="1.8.4.11"/>
    </reaction>
</comment>
<dbReference type="AlphaFoldDB" id="A0A448Z414"/>
<reference evidence="9 10" key="1">
    <citation type="submission" date="2019-01" db="EMBL/GenBank/DDBJ databases">
        <authorList>
            <person name="Ferrante I. M."/>
        </authorList>
    </citation>
    <scope>NUCLEOTIDE SEQUENCE [LARGE SCALE GENOMIC DNA]</scope>
    <source>
        <strain evidence="9 10">B856</strain>
    </source>
</reference>
<dbReference type="GO" id="GO:0005737">
    <property type="term" value="C:cytoplasm"/>
    <property type="evidence" value="ECO:0007669"/>
    <property type="project" value="TreeGrafter"/>
</dbReference>
<evidence type="ECO:0000313" key="9">
    <source>
        <dbReference type="EMBL" id="VEU36867.1"/>
    </source>
</evidence>
<accession>A0A448Z414</accession>
<evidence type="ECO:0000256" key="5">
    <source>
        <dbReference type="ARBA" id="ARBA00030643"/>
    </source>
</evidence>
<evidence type="ECO:0000256" key="7">
    <source>
        <dbReference type="ARBA" id="ARBA00048782"/>
    </source>
</evidence>
<dbReference type="InterPro" id="IPR002569">
    <property type="entry name" value="Met_Sox_Rdtase_MsrA_dom"/>
</dbReference>
<evidence type="ECO:0000256" key="3">
    <source>
        <dbReference type="ARBA" id="ARBA00023002"/>
    </source>
</evidence>
<protein>
    <recommendedName>
        <fullName evidence="2">peptide-methionine (S)-S-oxide reductase</fullName>
        <ecNumber evidence="2">1.8.4.11</ecNumber>
    </recommendedName>
    <alternativeName>
        <fullName evidence="5">Peptide-methionine (S)-S-oxide reductase</fullName>
    </alternativeName>
    <alternativeName>
        <fullName evidence="4">Protein-methionine-S-oxide reductase</fullName>
    </alternativeName>
</protein>
<dbReference type="InterPro" id="IPR050162">
    <property type="entry name" value="MsrA_MetSO_reductase"/>
</dbReference>
<evidence type="ECO:0000256" key="2">
    <source>
        <dbReference type="ARBA" id="ARBA00012502"/>
    </source>
</evidence>
<sequence>MAFIPFTKVHANDCARHSHTLLQAIEEASFGMGCFWEPAEELLKVDGIVDTVSGYTGNKKFDEDPSKTIPSYESVCYGRDWVEGVRVTYDTDKISYAELLDVFFEIQKPQPGSRQYSSVIFPHNDDQLEIAQNWKETSRERDSDGFKNDWTSIDFPRTKFYAAEGYHQRYWQKQRPRFAFILAMLGVTTGFADRLYDPSLQETVKTFANGAVVAAGLAITAERFLDSKVLELD</sequence>
<feature type="domain" description="Peptide methionine sulphoxide reductase MsrA" evidence="8">
    <location>
        <begin position="28"/>
        <end position="176"/>
    </location>
</feature>
<dbReference type="SUPFAM" id="SSF55068">
    <property type="entry name" value="Peptide methionine sulfoxide reductase"/>
    <property type="match status" value="1"/>
</dbReference>
<evidence type="ECO:0000256" key="6">
    <source>
        <dbReference type="ARBA" id="ARBA00047806"/>
    </source>
</evidence>
<evidence type="ECO:0000313" key="10">
    <source>
        <dbReference type="Proteomes" id="UP000291116"/>
    </source>
</evidence>
<dbReference type="EC" id="1.8.4.11" evidence="2"/>
<dbReference type="PANTHER" id="PTHR42799:SF2">
    <property type="entry name" value="MITOCHONDRIAL PEPTIDE METHIONINE SULFOXIDE REDUCTASE"/>
    <property type="match status" value="1"/>
</dbReference>
<evidence type="ECO:0000256" key="1">
    <source>
        <dbReference type="ARBA" id="ARBA00005591"/>
    </source>
</evidence>
<name>A0A448Z414_9STRA</name>
<dbReference type="PANTHER" id="PTHR42799">
    <property type="entry name" value="MITOCHONDRIAL PEPTIDE METHIONINE SULFOXIDE REDUCTASE"/>
    <property type="match status" value="1"/>
</dbReference>
<dbReference type="Pfam" id="PF01625">
    <property type="entry name" value="PMSR"/>
    <property type="match status" value="1"/>
</dbReference>
<dbReference type="GO" id="GO:0034599">
    <property type="term" value="P:cellular response to oxidative stress"/>
    <property type="evidence" value="ECO:0007669"/>
    <property type="project" value="TreeGrafter"/>
</dbReference>
<dbReference type="GO" id="GO:0008113">
    <property type="term" value="F:peptide-methionine (S)-S-oxide reductase activity"/>
    <property type="evidence" value="ECO:0007669"/>
    <property type="project" value="UniProtKB-EC"/>
</dbReference>
<proteinExistence type="inferred from homology"/>
<gene>
    <name evidence="9" type="ORF">PSNMU_V1.4_AUG-EV-PASAV3_0036410</name>
</gene>
<dbReference type="Gene3D" id="3.30.1060.10">
    <property type="entry name" value="Peptide methionine sulphoxide reductase MsrA"/>
    <property type="match status" value="1"/>
</dbReference>